<dbReference type="FunFam" id="1.10.630.10:FF:000011">
    <property type="entry name" value="Cytochrome P450 83B1"/>
    <property type="match status" value="1"/>
</dbReference>
<keyword evidence="4 5" id="KW-0349">Heme</keyword>
<evidence type="ECO:0008006" key="9">
    <source>
        <dbReference type="Google" id="ProtNLM"/>
    </source>
</evidence>
<dbReference type="InterPro" id="IPR036396">
    <property type="entry name" value="Cyt_P450_sf"/>
</dbReference>
<dbReference type="GO" id="GO:0016705">
    <property type="term" value="F:oxidoreductase activity, acting on paired donors, with incorporation or reduction of molecular oxygen"/>
    <property type="evidence" value="ECO:0007669"/>
    <property type="project" value="InterPro"/>
</dbReference>
<evidence type="ECO:0000313" key="7">
    <source>
        <dbReference type="EMBL" id="KAK7252309.1"/>
    </source>
</evidence>
<feature type="binding site" description="axial binding residue" evidence="4">
    <location>
        <position position="455"/>
    </location>
    <ligand>
        <name>heme</name>
        <dbReference type="ChEBI" id="CHEBI:30413"/>
    </ligand>
    <ligandPart>
        <name>Fe</name>
        <dbReference type="ChEBI" id="CHEBI:18248"/>
    </ligandPart>
</feature>
<evidence type="ECO:0000256" key="6">
    <source>
        <dbReference type="SAM" id="Phobius"/>
    </source>
</evidence>
<dbReference type="InterPro" id="IPR001128">
    <property type="entry name" value="Cyt_P450"/>
</dbReference>
<dbReference type="PANTHER" id="PTHR47955:SF15">
    <property type="entry name" value="CYTOCHROME P450 71A2-LIKE"/>
    <property type="match status" value="1"/>
</dbReference>
<dbReference type="EMBL" id="JAYWIO010000007">
    <property type="protein sequence ID" value="KAK7252309.1"/>
    <property type="molecule type" value="Genomic_DNA"/>
</dbReference>
<comment type="similarity">
    <text evidence="1 5">Belongs to the cytochrome P450 family.</text>
</comment>
<evidence type="ECO:0000256" key="4">
    <source>
        <dbReference type="PIRSR" id="PIRSR602401-1"/>
    </source>
</evidence>
<dbReference type="PRINTS" id="PR00385">
    <property type="entry name" value="P450"/>
</dbReference>
<name>A0AAN9HYD7_CROPI</name>
<keyword evidence="8" id="KW-1185">Reference proteome</keyword>
<keyword evidence="6" id="KW-1133">Transmembrane helix</keyword>
<organism evidence="7 8">
    <name type="scientific">Crotalaria pallida</name>
    <name type="common">Smooth rattlebox</name>
    <name type="synonym">Crotalaria striata</name>
    <dbReference type="NCBI Taxonomy" id="3830"/>
    <lineage>
        <taxon>Eukaryota</taxon>
        <taxon>Viridiplantae</taxon>
        <taxon>Streptophyta</taxon>
        <taxon>Embryophyta</taxon>
        <taxon>Tracheophyta</taxon>
        <taxon>Spermatophyta</taxon>
        <taxon>Magnoliopsida</taxon>
        <taxon>eudicotyledons</taxon>
        <taxon>Gunneridae</taxon>
        <taxon>Pentapetalae</taxon>
        <taxon>rosids</taxon>
        <taxon>fabids</taxon>
        <taxon>Fabales</taxon>
        <taxon>Fabaceae</taxon>
        <taxon>Papilionoideae</taxon>
        <taxon>50 kb inversion clade</taxon>
        <taxon>genistoids sensu lato</taxon>
        <taxon>core genistoids</taxon>
        <taxon>Crotalarieae</taxon>
        <taxon>Crotalaria</taxon>
    </lineage>
</organism>
<dbReference type="InterPro" id="IPR002401">
    <property type="entry name" value="Cyt_P450_E_grp-I"/>
</dbReference>
<proteinExistence type="inferred from homology"/>
<keyword evidence="2 4" id="KW-0479">Metal-binding</keyword>
<evidence type="ECO:0000256" key="3">
    <source>
        <dbReference type="ARBA" id="ARBA00023004"/>
    </source>
</evidence>
<dbReference type="GO" id="GO:0005506">
    <property type="term" value="F:iron ion binding"/>
    <property type="evidence" value="ECO:0007669"/>
    <property type="project" value="InterPro"/>
</dbReference>
<dbReference type="PANTHER" id="PTHR47955">
    <property type="entry name" value="CYTOCHROME P450 FAMILY 71 PROTEIN"/>
    <property type="match status" value="1"/>
</dbReference>
<feature type="transmembrane region" description="Helical" evidence="6">
    <location>
        <begin position="20"/>
        <end position="38"/>
    </location>
</feature>
<dbReference type="Proteomes" id="UP001372338">
    <property type="component" value="Unassembled WGS sequence"/>
</dbReference>
<protein>
    <recommendedName>
        <fullName evidence="9">Cytochrome P450</fullName>
    </recommendedName>
</protein>
<dbReference type="PRINTS" id="PR00463">
    <property type="entry name" value="EP450I"/>
</dbReference>
<evidence type="ECO:0000256" key="2">
    <source>
        <dbReference type="ARBA" id="ARBA00022723"/>
    </source>
</evidence>
<keyword evidence="5" id="KW-0503">Monooxygenase</keyword>
<accession>A0AAN9HYD7</accession>
<evidence type="ECO:0000256" key="1">
    <source>
        <dbReference type="ARBA" id="ARBA00010617"/>
    </source>
</evidence>
<comment type="cofactor">
    <cofactor evidence="4">
        <name>heme</name>
        <dbReference type="ChEBI" id="CHEBI:30413"/>
    </cofactor>
</comment>
<keyword evidence="6" id="KW-0472">Membrane</keyword>
<dbReference type="Gene3D" id="1.10.630.10">
    <property type="entry name" value="Cytochrome P450"/>
    <property type="match status" value="1"/>
</dbReference>
<dbReference type="InterPro" id="IPR017972">
    <property type="entry name" value="Cyt_P450_CS"/>
</dbReference>
<dbReference type="Pfam" id="PF00067">
    <property type="entry name" value="p450"/>
    <property type="match status" value="1"/>
</dbReference>
<reference evidence="7 8" key="1">
    <citation type="submission" date="2024-01" db="EMBL/GenBank/DDBJ databases">
        <title>The genomes of 5 underutilized Papilionoideae crops provide insights into root nodulation and disease resistanc.</title>
        <authorList>
            <person name="Yuan L."/>
        </authorList>
    </citation>
    <scope>NUCLEOTIDE SEQUENCE [LARGE SCALE GENOMIC DNA]</scope>
    <source>
        <strain evidence="7">ZHUSHIDOU_FW_LH</strain>
        <tissue evidence="7">Leaf</tissue>
    </source>
</reference>
<keyword evidence="3 4" id="KW-0408">Iron</keyword>
<dbReference type="SUPFAM" id="SSF48264">
    <property type="entry name" value="Cytochrome P450"/>
    <property type="match status" value="1"/>
</dbReference>
<gene>
    <name evidence="7" type="ORF">RIF29_36158</name>
</gene>
<dbReference type="GO" id="GO:0020037">
    <property type="term" value="F:heme binding"/>
    <property type="evidence" value="ECO:0007669"/>
    <property type="project" value="InterPro"/>
</dbReference>
<dbReference type="PROSITE" id="PS00086">
    <property type="entry name" value="CYTOCHROME_P450"/>
    <property type="match status" value="1"/>
</dbReference>
<dbReference type="GO" id="GO:0004497">
    <property type="term" value="F:monooxygenase activity"/>
    <property type="evidence" value="ECO:0007669"/>
    <property type="project" value="UniProtKB-KW"/>
</dbReference>
<keyword evidence="6" id="KW-0812">Transmembrane</keyword>
<evidence type="ECO:0000313" key="8">
    <source>
        <dbReference type="Proteomes" id="UP001372338"/>
    </source>
</evidence>
<evidence type="ECO:0000256" key="5">
    <source>
        <dbReference type="RuleBase" id="RU000461"/>
    </source>
</evidence>
<keyword evidence="5" id="KW-0560">Oxidoreductase</keyword>
<comment type="caution">
    <text evidence="7">The sequence shown here is derived from an EMBL/GenBank/DDBJ whole genome shotgun (WGS) entry which is preliminary data.</text>
</comment>
<dbReference type="CDD" id="cd11072">
    <property type="entry name" value="CYP71-like"/>
    <property type="match status" value="1"/>
</dbReference>
<sequence length="517" mass="58587">MDLLPSFLKQLPNAPNSSTLYLLFVICFIISILFVIKLTRLSSKSNLPPSPPKLPIIGNLHQLGTLPHRSLRALSQKYGPLMLLHLGQAPTLVVSSADIVQEIAKTHDVAFSNRFETTAAKIFFYGCKDLSFVPYGEEWRQKRKVCVLGLLSMKMVKSFFSIRQQEVGDLVNTIREACISKKSYVNLSEMLMETSINISSRCVLGKKYDAQDGVVDGVLVRKIMRQFATFGVGDFFPSLGWVDVLTGLISEFKATFAVLDAFLDEVIAEHDERRNGNHDDEKSNDEDFVDKLLQLQDSGRMLERDSIKAILMDMFIGGSDTTSITSEWAIAELVKNPNTMKKAQEEARRVVRNKLTLDENDVNQMNYLKCVIKETLRLHPPLPLLPKQTISSVKLKGYDIPPKTKVILNAWAIQRDLELWENSEEFIPERFESSQVNLKGQDFQLIPFGIGRRGCPGISFGLASIEYKLANLLYWFDWKLPRTNNGLMQDIDMNEMKGLSIAKKKPLYLEPILHSFD</sequence>
<dbReference type="AlphaFoldDB" id="A0AAN9HYD7"/>